<name>A0A383DK49_9ZZZZ</name>
<protein>
    <submittedName>
        <fullName evidence="1">Uncharacterized protein</fullName>
    </submittedName>
</protein>
<dbReference type="AlphaFoldDB" id="A0A383DK49"/>
<sequence>MALKEISQGGPYIVGKNLGSSALRELDNFPITNSDQLPVINLNQEQKYTFDRNGWLLIPGVLNGVELKEMQEFGAQLRHDPLSIPEKERSAMGGPLQKLIDHPLVVGFMNEFVSHPPLSSHCCYGFRMESCSLFYRTLNDGHFGPH</sequence>
<organism evidence="1">
    <name type="scientific">marine metagenome</name>
    <dbReference type="NCBI Taxonomy" id="408172"/>
    <lineage>
        <taxon>unclassified sequences</taxon>
        <taxon>metagenomes</taxon>
        <taxon>ecological metagenomes</taxon>
    </lineage>
</organism>
<evidence type="ECO:0000313" key="1">
    <source>
        <dbReference type="EMBL" id="SVE44625.1"/>
    </source>
</evidence>
<dbReference type="Gene3D" id="2.60.120.620">
    <property type="entry name" value="q2cbj1_9rhob like domain"/>
    <property type="match status" value="1"/>
</dbReference>
<dbReference type="SUPFAM" id="SSF51197">
    <property type="entry name" value="Clavaminate synthase-like"/>
    <property type="match status" value="1"/>
</dbReference>
<feature type="non-terminal residue" evidence="1">
    <location>
        <position position="146"/>
    </location>
</feature>
<gene>
    <name evidence="1" type="ORF">METZ01_LOCUS497479</name>
</gene>
<accession>A0A383DK49</accession>
<reference evidence="1" key="1">
    <citation type="submission" date="2018-05" db="EMBL/GenBank/DDBJ databases">
        <authorList>
            <person name="Lanie J.A."/>
            <person name="Ng W.-L."/>
            <person name="Kazmierczak K.M."/>
            <person name="Andrzejewski T.M."/>
            <person name="Davidsen T.M."/>
            <person name="Wayne K.J."/>
            <person name="Tettelin H."/>
            <person name="Glass J.I."/>
            <person name="Rusch D."/>
            <person name="Podicherti R."/>
            <person name="Tsui H.-C.T."/>
            <person name="Winkler M.E."/>
        </authorList>
    </citation>
    <scope>NUCLEOTIDE SEQUENCE</scope>
</reference>
<proteinExistence type="predicted"/>
<dbReference type="EMBL" id="UINC01217847">
    <property type="protein sequence ID" value="SVE44625.1"/>
    <property type="molecule type" value="Genomic_DNA"/>
</dbReference>